<evidence type="ECO:0000259" key="3">
    <source>
        <dbReference type="PROSITE" id="PS51123"/>
    </source>
</evidence>
<feature type="coiled-coil region" evidence="2">
    <location>
        <begin position="37"/>
        <end position="169"/>
    </location>
</feature>
<dbReference type="PROSITE" id="PS51257">
    <property type="entry name" value="PROKAR_LIPOPROTEIN"/>
    <property type="match status" value="1"/>
</dbReference>
<evidence type="ECO:0000256" key="2">
    <source>
        <dbReference type="SAM" id="Coils"/>
    </source>
</evidence>
<dbReference type="PANTHER" id="PTHR30329">
    <property type="entry name" value="STATOR ELEMENT OF FLAGELLAR MOTOR COMPLEX"/>
    <property type="match status" value="1"/>
</dbReference>
<evidence type="ECO:0000313" key="5">
    <source>
        <dbReference type="Proteomes" id="UP000662783"/>
    </source>
</evidence>
<dbReference type="AlphaFoldDB" id="A0A975A0J5"/>
<dbReference type="Gene3D" id="1.20.5.170">
    <property type="match status" value="1"/>
</dbReference>
<dbReference type="Proteomes" id="UP000662783">
    <property type="component" value="Chromosome"/>
</dbReference>
<dbReference type="CDD" id="cd07185">
    <property type="entry name" value="OmpA_C-like"/>
    <property type="match status" value="1"/>
</dbReference>
<proteinExistence type="predicted"/>
<dbReference type="PANTHER" id="PTHR30329:SF21">
    <property type="entry name" value="LIPOPROTEIN YIAD-RELATED"/>
    <property type="match status" value="1"/>
</dbReference>
<evidence type="ECO:0000256" key="1">
    <source>
        <dbReference type="PROSITE-ProRule" id="PRU00473"/>
    </source>
</evidence>
<dbReference type="EMBL" id="CP070608">
    <property type="protein sequence ID" value="QSE97270.1"/>
    <property type="molecule type" value="Genomic_DNA"/>
</dbReference>
<keyword evidence="2" id="KW-0175">Coiled coil</keyword>
<dbReference type="SUPFAM" id="SSF57997">
    <property type="entry name" value="Tropomyosin"/>
    <property type="match status" value="1"/>
</dbReference>
<dbReference type="RefSeq" id="WP_205721781.1">
    <property type="nucleotide sequence ID" value="NZ_CP070608.1"/>
</dbReference>
<organism evidence="4 5">
    <name type="scientific">Fulvivirga lutea</name>
    <dbReference type="NCBI Taxonomy" id="2810512"/>
    <lineage>
        <taxon>Bacteria</taxon>
        <taxon>Pseudomonadati</taxon>
        <taxon>Bacteroidota</taxon>
        <taxon>Cytophagia</taxon>
        <taxon>Cytophagales</taxon>
        <taxon>Fulvivirgaceae</taxon>
        <taxon>Fulvivirga</taxon>
    </lineage>
</organism>
<dbReference type="InterPro" id="IPR036737">
    <property type="entry name" value="OmpA-like_sf"/>
</dbReference>
<dbReference type="SUPFAM" id="SSF103088">
    <property type="entry name" value="OmpA-like"/>
    <property type="match status" value="1"/>
</dbReference>
<sequence>MRKVIVFIGLFALVGSCVTQKKYDELLASKINLESDLANCRDSLATALATIDRLNNEIATLKKDTSQLKNKIKNLTGDLSSLSKDHAQLQKLYDNLLGNSGKMTRDLAEQEERLLATKEELERARQQNEQLSADLAVREQKVKELEQILENKDKAVQALKKRINEALLNFKESDLTVSVKNGKVYVSLAEQLLFKSGSTSVDPKGVSALQQLAKAIKDQEDLNIMVEGHTDDVPISRTSQYMNDNWDLSVLRATSIIRILTKAGVSSDQVMAAGRGEFMPVDSNDTKEGRQKNRRTEIIITPNLDELFQILETN</sequence>
<keyword evidence="1" id="KW-0472">Membrane</keyword>
<dbReference type="InterPro" id="IPR050330">
    <property type="entry name" value="Bact_OuterMem_StrucFunc"/>
</dbReference>
<evidence type="ECO:0000313" key="4">
    <source>
        <dbReference type="EMBL" id="QSE97270.1"/>
    </source>
</evidence>
<keyword evidence="5" id="KW-1185">Reference proteome</keyword>
<dbReference type="InterPro" id="IPR006665">
    <property type="entry name" value="OmpA-like"/>
</dbReference>
<gene>
    <name evidence="4" type="ORF">JR347_17025</name>
</gene>
<accession>A0A975A0J5</accession>
<dbReference type="Pfam" id="PF00691">
    <property type="entry name" value="OmpA"/>
    <property type="match status" value="1"/>
</dbReference>
<name>A0A975A0J5_9BACT</name>
<reference evidence="4" key="1">
    <citation type="submission" date="2021-02" db="EMBL/GenBank/DDBJ databases">
        <title>Fulvivirga sp. S481 isolated from sea water.</title>
        <authorList>
            <person name="Bae S.S."/>
            <person name="Baek K."/>
        </authorList>
    </citation>
    <scope>NUCLEOTIDE SEQUENCE</scope>
    <source>
        <strain evidence="4">S481</strain>
    </source>
</reference>
<dbReference type="Gene3D" id="3.30.1330.60">
    <property type="entry name" value="OmpA-like domain"/>
    <property type="match status" value="1"/>
</dbReference>
<protein>
    <submittedName>
        <fullName evidence="4">OmpA family protein</fullName>
    </submittedName>
</protein>
<dbReference type="KEGG" id="fuv:JR347_17025"/>
<dbReference type="PROSITE" id="PS51123">
    <property type="entry name" value="OMPA_2"/>
    <property type="match status" value="1"/>
</dbReference>
<feature type="domain" description="OmpA-like" evidence="3">
    <location>
        <begin position="181"/>
        <end position="304"/>
    </location>
</feature>
<dbReference type="GO" id="GO:0016020">
    <property type="term" value="C:membrane"/>
    <property type="evidence" value="ECO:0007669"/>
    <property type="project" value="UniProtKB-UniRule"/>
</dbReference>